<dbReference type="EMBL" id="CP014646">
    <property type="protein sequence ID" value="AMO36872.1"/>
    <property type="molecule type" value="Genomic_DNA"/>
</dbReference>
<keyword evidence="6 8" id="KW-1133">Transmembrane helix</keyword>
<dbReference type="GO" id="GO:1990961">
    <property type="term" value="P:xenobiotic detoxification by transmembrane export across the plasma membrane"/>
    <property type="evidence" value="ECO:0007669"/>
    <property type="project" value="InterPro"/>
</dbReference>
<keyword evidence="5 8" id="KW-0812">Transmembrane</keyword>
<keyword evidence="3 8" id="KW-0813">Transport</keyword>
<feature type="transmembrane region" description="Helical" evidence="8">
    <location>
        <begin position="370"/>
        <end position="390"/>
    </location>
</feature>
<dbReference type="GO" id="GO:0005886">
    <property type="term" value="C:plasma membrane"/>
    <property type="evidence" value="ECO:0007669"/>
    <property type="project" value="UniProtKB-SubCell"/>
</dbReference>
<keyword evidence="7 8" id="KW-0472">Membrane</keyword>
<evidence type="ECO:0000256" key="2">
    <source>
        <dbReference type="ARBA" id="ARBA00006236"/>
    </source>
</evidence>
<feature type="transmembrane region" description="Helical" evidence="8">
    <location>
        <begin position="216"/>
        <end position="239"/>
    </location>
</feature>
<proteinExistence type="inferred from homology"/>
<feature type="domain" description="Major facilitator superfamily (MFS) profile" evidence="9">
    <location>
        <begin position="6"/>
        <end position="392"/>
    </location>
</feature>
<feature type="transmembrane region" description="Helical" evidence="8">
    <location>
        <begin position="133"/>
        <end position="157"/>
    </location>
</feature>
<evidence type="ECO:0000259" key="9">
    <source>
        <dbReference type="PROSITE" id="PS50850"/>
    </source>
</evidence>
<evidence type="ECO:0000313" key="11">
    <source>
        <dbReference type="Proteomes" id="UP000036902"/>
    </source>
</evidence>
<protein>
    <recommendedName>
        <fullName evidence="8">Bcr/CflA family efflux transporter</fullName>
    </recommendedName>
</protein>
<dbReference type="InterPro" id="IPR005829">
    <property type="entry name" value="Sugar_transporter_CS"/>
</dbReference>
<dbReference type="PROSITE" id="PS00216">
    <property type="entry name" value="SUGAR_TRANSPORT_1"/>
    <property type="match status" value="1"/>
</dbReference>
<feature type="transmembrane region" description="Helical" evidence="8">
    <location>
        <begin position="75"/>
        <end position="94"/>
    </location>
</feature>
<evidence type="ECO:0000313" key="10">
    <source>
        <dbReference type="EMBL" id="AMO36872.1"/>
    </source>
</evidence>
<dbReference type="GO" id="GO:0042910">
    <property type="term" value="F:xenobiotic transmembrane transporter activity"/>
    <property type="evidence" value="ECO:0007669"/>
    <property type="project" value="InterPro"/>
</dbReference>
<dbReference type="STRING" id="1134435.AC731_007905"/>
<evidence type="ECO:0000256" key="3">
    <source>
        <dbReference type="ARBA" id="ARBA00022448"/>
    </source>
</evidence>
<dbReference type="FunFam" id="1.20.1720.10:FF:000005">
    <property type="entry name" value="Bcr/CflA family efflux transporter"/>
    <property type="match status" value="1"/>
</dbReference>
<dbReference type="InterPro" id="IPR036259">
    <property type="entry name" value="MFS_trans_sf"/>
</dbReference>
<organism evidence="10 11">
    <name type="scientific">Thauera humireducens</name>
    <dbReference type="NCBI Taxonomy" id="1134435"/>
    <lineage>
        <taxon>Bacteria</taxon>
        <taxon>Pseudomonadati</taxon>
        <taxon>Pseudomonadota</taxon>
        <taxon>Betaproteobacteria</taxon>
        <taxon>Rhodocyclales</taxon>
        <taxon>Zoogloeaceae</taxon>
        <taxon>Thauera</taxon>
    </lineage>
</organism>
<comment type="subcellular location">
    <subcellularLocation>
        <location evidence="8">Cell inner membrane</location>
        <topology evidence="8">Multi-pass membrane protein</topology>
    </subcellularLocation>
    <subcellularLocation>
        <location evidence="1">Cell membrane</location>
        <topology evidence="1">Multi-pass membrane protein</topology>
    </subcellularLocation>
</comment>
<dbReference type="InterPro" id="IPR004812">
    <property type="entry name" value="Efflux_drug-R_Bcr/CmlA"/>
</dbReference>
<dbReference type="InterPro" id="IPR011701">
    <property type="entry name" value="MFS"/>
</dbReference>
<name>A0A127K4I6_9RHOO</name>
<dbReference type="GO" id="GO:0015385">
    <property type="term" value="F:sodium:proton antiporter activity"/>
    <property type="evidence" value="ECO:0007669"/>
    <property type="project" value="TreeGrafter"/>
</dbReference>
<dbReference type="PANTHER" id="PTHR23502:SF132">
    <property type="entry name" value="POLYAMINE TRANSPORTER 2-RELATED"/>
    <property type="match status" value="1"/>
</dbReference>
<gene>
    <name evidence="10" type="ORF">AC731_007905</name>
</gene>
<dbReference type="KEGG" id="thu:AC731_007905"/>
<keyword evidence="11" id="KW-1185">Reference proteome</keyword>
<feature type="transmembrane region" description="Helical" evidence="8">
    <location>
        <begin position="100"/>
        <end position="121"/>
    </location>
</feature>
<dbReference type="InterPro" id="IPR020846">
    <property type="entry name" value="MFS_dom"/>
</dbReference>
<dbReference type="Proteomes" id="UP000036902">
    <property type="component" value="Chromosome"/>
</dbReference>
<evidence type="ECO:0000256" key="7">
    <source>
        <dbReference type="ARBA" id="ARBA00023136"/>
    </source>
</evidence>
<feature type="transmembrane region" description="Helical" evidence="8">
    <location>
        <begin position="47"/>
        <end position="63"/>
    </location>
</feature>
<dbReference type="PROSITE" id="PS50850">
    <property type="entry name" value="MFS"/>
    <property type="match status" value="1"/>
</dbReference>
<dbReference type="CDD" id="cd17320">
    <property type="entry name" value="MFS_MdfA_MDR_like"/>
    <property type="match status" value="1"/>
</dbReference>
<dbReference type="Pfam" id="PF07690">
    <property type="entry name" value="MFS_1"/>
    <property type="match status" value="1"/>
</dbReference>
<evidence type="ECO:0000256" key="1">
    <source>
        <dbReference type="ARBA" id="ARBA00004651"/>
    </source>
</evidence>
<dbReference type="NCBIfam" id="TIGR00710">
    <property type="entry name" value="efflux_Bcr_CflA"/>
    <property type="match status" value="1"/>
</dbReference>
<feature type="transmembrane region" description="Helical" evidence="8">
    <location>
        <begin position="251"/>
        <end position="271"/>
    </location>
</feature>
<evidence type="ECO:0000256" key="4">
    <source>
        <dbReference type="ARBA" id="ARBA00022475"/>
    </source>
</evidence>
<feature type="transmembrane region" description="Helical" evidence="8">
    <location>
        <begin position="344"/>
        <end position="364"/>
    </location>
</feature>
<feature type="transmembrane region" description="Helical" evidence="8">
    <location>
        <begin position="283"/>
        <end position="302"/>
    </location>
</feature>
<dbReference type="Gene3D" id="1.20.1720.10">
    <property type="entry name" value="Multidrug resistance protein D"/>
    <property type="match status" value="1"/>
</dbReference>
<dbReference type="SUPFAM" id="SSF103473">
    <property type="entry name" value="MFS general substrate transporter"/>
    <property type="match status" value="1"/>
</dbReference>
<dbReference type="PANTHER" id="PTHR23502">
    <property type="entry name" value="MAJOR FACILITATOR SUPERFAMILY"/>
    <property type="match status" value="1"/>
</dbReference>
<evidence type="ECO:0000256" key="6">
    <source>
        <dbReference type="ARBA" id="ARBA00022989"/>
    </source>
</evidence>
<dbReference type="RefSeq" id="WP_048704934.1">
    <property type="nucleotide sequence ID" value="NZ_CP014646.1"/>
</dbReference>
<comment type="similarity">
    <text evidence="2 8">Belongs to the major facilitator superfamily. Bcr/CmlA family.</text>
</comment>
<feature type="transmembrane region" description="Helical" evidence="8">
    <location>
        <begin position="163"/>
        <end position="183"/>
    </location>
</feature>
<accession>A0A127K4I6</accession>
<feature type="transmembrane region" description="Helical" evidence="8">
    <location>
        <begin position="308"/>
        <end position="332"/>
    </location>
</feature>
<evidence type="ECO:0000256" key="8">
    <source>
        <dbReference type="RuleBase" id="RU365088"/>
    </source>
</evidence>
<sequence>MPVQHSVLLAVLIVALTSLGPLSTDFYLPALPAIGRALGTDTAGAQLTLSVYLLGFGFGQLLIGPLSDRFGRRPVMLWGMVVFVLSSAACALAPTIETLVAARLVQAFGACVGPVLGRAVVRDVYGPHAAARVLSHVATATALAPLAAPVLGGWLSASFGWRSTFFTLTGYGLVLAVMVETVLKETNRHPDPHAMRPSRMVANYGVLLADRVYRGALLTGCGAFAALFAFISGSPFVYIELYGMSPQQMGLAFGANVTGFMVGSVLSARLSRRLGAEEMIRSGVFLGAACGLLMAVLALAGVHHPAAIMGPMWGVTMAIGLVMPNAAALGLAGYPKMAGAAASLMGFVQMGLGAGAGMIVGHGVQASPTPLALTVAGGMLFSLATWALSLRR</sequence>
<dbReference type="AlphaFoldDB" id="A0A127K4I6"/>
<reference evidence="11" key="1">
    <citation type="submission" date="2016-03" db="EMBL/GenBank/DDBJ databases">
        <authorList>
            <person name="Ma C."/>
            <person name="Zhou S."/>
            <person name="Yang G."/>
        </authorList>
    </citation>
    <scope>NUCLEOTIDE SEQUENCE [LARGE SCALE GENOMIC DNA]</scope>
    <source>
        <strain evidence="11">SgZ-1</strain>
    </source>
</reference>
<comment type="caution">
    <text evidence="8">Lacks conserved residue(s) required for the propagation of feature annotation.</text>
</comment>
<keyword evidence="8" id="KW-0997">Cell inner membrane</keyword>
<keyword evidence="4" id="KW-1003">Cell membrane</keyword>
<evidence type="ECO:0000256" key="5">
    <source>
        <dbReference type="ARBA" id="ARBA00022692"/>
    </source>
</evidence>